<comment type="caution">
    <text evidence="1">The sequence shown here is derived from an EMBL/GenBank/DDBJ whole genome shotgun (WGS) entry which is preliminary data.</text>
</comment>
<proteinExistence type="predicted"/>
<gene>
    <name evidence="1" type="ORF">LCGC14_0702440</name>
</gene>
<accession>A0A0F9T3A3</accession>
<reference evidence="1" key="1">
    <citation type="journal article" date="2015" name="Nature">
        <title>Complex archaea that bridge the gap between prokaryotes and eukaryotes.</title>
        <authorList>
            <person name="Spang A."/>
            <person name="Saw J.H."/>
            <person name="Jorgensen S.L."/>
            <person name="Zaremba-Niedzwiedzka K."/>
            <person name="Martijn J."/>
            <person name="Lind A.E."/>
            <person name="van Eijk R."/>
            <person name="Schleper C."/>
            <person name="Guy L."/>
            <person name="Ettema T.J."/>
        </authorList>
    </citation>
    <scope>NUCLEOTIDE SEQUENCE</scope>
</reference>
<organism evidence="1">
    <name type="scientific">marine sediment metagenome</name>
    <dbReference type="NCBI Taxonomy" id="412755"/>
    <lineage>
        <taxon>unclassified sequences</taxon>
        <taxon>metagenomes</taxon>
        <taxon>ecological metagenomes</taxon>
    </lineage>
</organism>
<evidence type="ECO:0000313" key="1">
    <source>
        <dbReference type="EMBL" id="KKN43521.1"/>
    </source>
</evidence>
<protein>
    <submittedName>
        <fullName evidence="1">Uncharacterized protein</fullName>
    </submittedName>
</protein>
<sequence length="62" mass="7238">MRTIAVEVPDICSEHCPLSWIWSSDRRAEAWTCFYRGGDTFNTDDSYKPTKPCRDAEVTHER</sequence>
<dbReference type="EMBL" id="LAZR01001506">
    <property type="protein sequence ID" value="KKN43521.1"/>
    <property type="molecule type" value="Genomic_DNA"/>
</dbReference>
<name>A0A0F9T3A3_9ZZZZ</name>
<dbReference type="AlphaFoldDB" id="A0A0F9T3A3"/>